<dbReference type="InterPro" id="IPR055211">
    <property type="entry name" value="KH_PNO1_2nd"/>
</dbReference>
<dbReference type="PANTHER" id="PTHR12826:SF13">
    <property type="entry name" value="RNA-BINDING PROTEIN PNO1"/>
    <property type="match status" value="1"/>
</dbReference>
<accession>A0A100XYQ8</accession>
<dbReference type="InterPro" id="IPR004088">
    <property type="entry name" value="KH_dom_type_1"/>
</dbReference>
<dbReference type="InterPro" id="IPR036612">
    <property type="entry name" value="KH_dom_type_1_sf"/>
</dbReference>
<dbReference type="PANTHER" id="PTHR12826">
    <property type="entry name" value="RIBONUCLEASE Y"/>
    <property type="match status" value="1"/>
</dbReference>
<dbReference type="InterPro" id="IPR004087">
    <property type="entry name" value="KH_dom"/>
</dbReference>
<gene>
    <name evidence="5" type="ORF">APY94_03240</name>
</gene>
<dbReference type="Proteomes" id="UP000053462">
    <property type="component" value="Unassembled WGS sequence"/>
</dbReference>
<feature type="domain" description="K Homology" evidence="4">
    <location>
        <begin position="126"/>
        <end position="193"/>
    </location>
</feature>
<dbReference type="GO" id="GO:0003723">
    <property type="term" value="F:RNA binding"/>
    <property type="evidence" value="ECO:0007669"/>
    <property type="project" value="UniProtKB-UniRule"/>
</dbReference>
<dbReference type="CDD" id="cd22389">
    <property type="entry name" value="KH-I_Dim2p_like_rpt1"/>
    <property type="match status" value="1"/>
</dbReference>
<dbReference type="InterPro" id="IPR019964">
    <property type="entry name" value="KH_domain_protein_archaea"/>
</dbReference>
<feature type="region of interest" description="Disordered" evidence="3">
    <location>
        <begin position="222"/>
        <end position="248"/>
    </location>
</feature>
<dbReference type="STRING" id="227598.APY94_03240"/>
<evidence type="ECO:0000313" key="5">
    <source>
        <dbReference type="EMBL" id="KUH34092.1"/>
    </source>
</evidence>
<dbReference type="PROSITE" id="PS50084">
    <property type="entry name" value="KH_TYPE_1"/>
    <property type="match status" value="2"/>
</dbReference>
<keyword evidence="6" id="KW-1185">Reference proteome</keyword>
<evidence type="ECO:0000256" key="2">
    <source>
        <dbReference type="PROSITE-ProRule" id="PRU00117"/>
    </source>
</evidence>
<sequence length="248" mass="28353">MDEFERLLRKYERIDKDGRPTRGGRDEEITYAAEGEQEEFIRIPRDRVAVVIGRKGQTKREIEERTKTKIEVDSETGEVFITSTEETADPLAVWKARDVIMAIGRGFSPERAFRLFNEGEVLEVVNLTDVIIGNDKNALPRIRGRIIGRRGRTREIIEEMSGADVSVYGKTVAIIGNPIQVEVAKTAIEKLARGSPHGVVYKYLERRKKDLELESTTYYEALEGEPGDFGENYEGPDEDYDDEDFWED</sequence>
<dbReference type="Pfam" id="PF00013">
    <property type="entry name" value="KH_1"/>
    <property type="match status" value="1"/>
</dbReference>
<evidence type="ECO:0000256" key="1">
    <source>
        <dbReference type="ARBA" id="ARBA00022884"/>
    </source>
</evidence>
<dbReference type="NCBIfam" id="NF010330">
    <property type="entry name" value="PRK13763.1-5"/>
    <property type="match status" value="1"/>
</dbReference>
<comment type="caution">
    <text evidence="5">The sequence shown here is derived from an EMBL/GenBank/DDBJ whole genome shotgun (WGS) entry which is preliminary data.</text>
</comment>
<dbReference type="FunFam" id="3.30.1370.10:FF:000076">
    <property type="entry name" value="KH domain protein"/>
    <property type="match status" value="1"/>
</dbReference>
<name>A0A100XYQ8_9EURY</name>
<dbReference type="EMBL" id="LLYW01000010">
    <property type="protein sequence ID" value="KUH34092.1"/>
    <property type="molecule type" value="Genomic_DNA"/>
</dbReference>
<feature type="domain" description="K Homology" evidence="4">
    <location>
        <begin position="35"/>
        <end position="105"/>
    </location>
</feature>
<evidence type="ECO:0000259" key="4">
    <source>
        <dbReference type="SMART" id="SM00322"/>
    </source>
</evidence>
<organism evidence="5 6">
    <name type="scientific">Thermococcus celericrescens</name>
    <dbReference type="NCBI Taxonomy" id="227598"/>
    <lineage>
        <taxon>Archaea</taxon>
        <taxon>Methanobacteriati</taxon>
        <taxon>Methanobacteriota</taxon>
        <taxon>Thermococci</taxon>
        <taxon>Thermococcales</taxon>
        <taxon>Thermococcaceae</taxon>
        <taxon>Thermococcus</taxon>
    </lineage>
</organism>
<dbReference type="FunFam" id="3.30.1370.10:FF:000119">
    <property type="entry name" value="KH type 1 domain protein"/>
    <property type="match status" value="1"/>
</dbReference>
<dbReference type="OrthoDB" id="7870at2157"/>
<dbReference type="RefSeq" id="WP_058938269.1">
    <property type="nucleotide sequence ID" value="NZ_LLYW01000010.1"/>
</dbReference>
<proteinExistence type="predicted"/>
<dbReference type="NCBIfam" id="TIGR03665">
    <property type="entry name" value="arCOG04150"/>
    <property type="match status" value="1"/>
</dbReference>
<keyword evidence="1 2" id="KW-0694">RNA-binding</keyword>
<dbReference type="Gene3D" id="3.30.1370.10">
    <property type="entry name" value="K Homology domain, type 1"/>
    <property type="match status" value="2"/>
</dbReference>
<dbReference type="SMART" id="SM00322">
    <property type="entry name" value="KH"/>
    <property type="match status" value="2"/>
</dbReference>
<protein>
    <submittedName>
        <fullName evidence="5">RNA-processing protein</fullName>
    </submittedName>
</protein>
<reference evidence="5 6" key="1">
    <citation type="submission" date="2015-10" db="EMBL/GenBank/DDBJ databases">
        <title>Draft genome sequence of Thermococcus celericrescens strain DSM 17994.</title>
        <authorList>
            <person name="Hong S.-J."/>
            <person name="Park C.-E."/>
            <person name="Shin J.-H."/>
        </authorList>
    </citation>
    <scope>NUCLEOTIDE SEQUENCE [LARGE SCALE GENOMIC DNA]</scope>
    <source>
        <strain evidence="5 6">DSM 17994</strain>
    </source>
</reference>
<dbReference type="AlphaFoldDB" id="A0A100XYQ8"/>
<evidence type="ECO:0000256" key="3">
    <source>
        <dbReference type="SAM" id="MobiDB-lite"/>
    </source>
</evidence>
<evidence type="ECO:0000313" key="6">
    <source>
        <dbReference type="Proteomes" id="UP000053462"/>
    </source>
</evidence>
<dbReference type="Pfam" id="PF22891">
    <property type="entry name" value="KH_PNO1_2nd"/>
    <property type="match status" value="1"/>
</dbReference>
<feature type="compositionally biased region" description="Acidic residues" evidence="3">
    <location>
        <begin position="234"/>
        <end position="248"/>
    </location>
</feature>
<dbReference type="SUPFAM" id="SSF54791">
    <property type="entry name" value="Eukaryotic type KH-domain (KH-domain type I)"/>
    <property type="match status" value="2"/>
</dbReference>